<organism evidence="1 2">
    <name type="scientific">Pieris macdunnoughi</name>
    <dbReference type="NCBI Taxonomy" id="345717"/>
    <lineage>
        <taxon>Eukaryota</taxon>
        <taxon>Metazoa</taxon>
        <taxon>Ecdysozoa</taxon>
        <taxon>Arthropoda</taxon>
        <taxon>Hexapoda</taxon>
        <taxon>Insecta</taxon>
        <taxon>Pterygota</taxon>
        <taxon>Neoptera</taxon>
        <taxon>Endopterygota</taxon>
        <taxon>Lepidoptera</taxon>
        <taxon>Glossata</taxon>
        <taxon>Ditrysia</taxon>
        <taxon>Papilionoidea</taxon>
        <taxon>Pieridae</taxon>
        <taxon>Pierinae</taxon>
        <taxon>Pieris</taxon>
    </lineage>
</organism>
<dbReference type="OrthoDB" id="7417210at2759"/>
<proteinExistence type="predicted"/>
<name>A0A821LBA1_9NEOP</name>
<dbReference type="AlphaFoldDB" id="A0A821LBA1"/>
<evidence type="ECO:0000313" key="2">
    <source>
        <dbReference type="Proteomes" id="UP000663880"/>
    </source>
</evidence>
<evidence type="ECO:0000313" key="1">
    <source>
        <dbReference type="EMBL" id="CAF4747863.1"/>
    </source>
</evidence>
<comment type="caution">
    <text evidence="1">The sequence shown here is derived from an EMBL/GenBank/DDBJ whole genome shotgun (WGS) entry which is preliminary data.</text>
</comment>
<accession>A0A821LBA1</accession>
<protein>
    <submittedName>
        <fullName evidence="1">Uncharacterized protein</fullName>
    </submittedName>
</protein>
<reference evidence="1" key="1">
    <citation type="submission" date="2021-02" db="EMBL/GenBank/DDBJ databases">
        <authorList>
            <person name="Steward A R."/>
        </authorList>
    </citation>
    <scope>NUCLEOTIDE SEQUENCE</scope>
</reference>
<sequence length="69" mass="7914">MLDQSQDSDVVEDDFNKPVESIMRCEDFKSNFARKLSNRYISWTPGVKSKDSALKLCQTDTQKPKINVS</sequence>
<dbReference type="Proteomes" id="UP000663880">
    <property type="component" value="Unassembled WGS sequence"/>
</dbReference>
<keyword evidence="2" id="KW-1185">Reference proteome</keyword>
<gene>
    <name evidence="1" type="ORF">PMACD_LOCUS471</name>
</gene>
<dbReference type="EMBL" id="CAJOBZ010000001">
    <property type="protein sequence ID" value="CAF4747863.1"/>
    <property type="molecule type" value="Genomic_DNA"/>
</dbReference>